<gene>
    <name evidence="5" type="ORF">Vbra_13696</name>
</gene>
<evidence type="ECO:0000256" key="2">
    <source>
        <dbReference type="ARBA" id="ARBA00023043"/>
    </source>
</evidence>
<dbReference type="InterPro" id="IPR036397">
    <property type="entry name" value="RNaseH_sf"/>
</dbReference>
<feature type="repeat" description="ANK" evidence="3">
    <location>
        <begin position="525"/>
        <end position="557"/>
    </location>
</feature>
<proteinExistence type="predicted"/>
<dbReference type="Pfam" id="PF01612">
    <property type="entry name" value="DNA_pol_A_exo1"/>
    <property type="match status" value="1"/>
</dbReference>
<keyword evidence="2 3" id="KW-0040">ANK repeat</keyword>
<feature type="repeat" description="ANK" evidence="3">
    <location>
        <begin position="406"/>
        <end position="438"/>
    </location>
</feature>
<dbReference type="STRING" id="1169540.A0A0G4EWX1"/>
<feature type="repeat" description="ANK" evidence="3">
    <location>
        <begin position="559"/>
        <end position="591"/>
    </location>
</feature>
<dbReference type="InterPro" id="IPR002110">
    <property type="entry name" value="Ankyrin_rpt"/>
</dbReference>
<dbReference type="Gene3D" id="3.30.420.10">
    <property type="entry name" value="Ribonuclease H-like superfamily/Ribonuclease H"/>
    <property type="match status" value="1"/>
</dbReference>
<evidence type="ECO:0000256" key="3">
    <source>
        <dbReference type="PROSITE-ProRule" id="PRU00023"/>
    </source>
</evidence>
<feature type="repeat" description="ANK" evidence="3">
    <location>
        <begin position="439"/>
        <end position="471"/>
    </location>
</feature>
<dbReference type="SMART" id="SM00248">
    <property type="entry name" value="ANK"/>
    <property type="match status" value="10"/>
</dbReference>
<dbReference type="SUPFAM" id="SSF48403">
    <property type="entry name" value="Ankyrin repeat"/>
    <property type="match status" value="2"/>
</dbReference>
<feature type="domain" description="3'-5' exonuclease" evidence="4">
    <location>
        <begin position="1045"/>
        <end position="1219"/>
    </location>
</feature>
<dbReference type="PANTHER" id="PTHR24126">
    <property type="entry name" value="ANKYRIN REPEAT, PH AND SEC7 DOMAIN CONTAINING PROTEIN SECG-RELATED"/>
    <property type="match status" value="1"/>
</dbReference>
<dbReference type="Gene3D" id="1.25.40.20">
    <property type="entry name" value="Ankyrin repeat-containing domain"/>
    <property type="match status" value="3"/>
</dbReference>
<dbReference type="InterPro" id="IPR012337">
    <property type="entry name" value="RNaseH-like_sf"/>
</dbReference>
<keyword evidence="1" id="KW-0677">Repeat</keyword>
<dbReference type="Pfam" id="PF12796">
    <property type="entry name" value="Ank_2"/>
    <property type="match status" value="2"/>
</dbReference>
<dbReference type="InterPro" id="IPR036770">
    <property type="entry name" value="Ankyrin_rpt-contain_sf"/>
</dbReference>
<reference evidence="5 6" key="1">
    <citation type="submission" date="2014-11" db="EMBL/GenBank/DDBJ databases">
        <authorList>
            <person name="Zhu J."/>
            <person name="Qi W."/>
            <person name="Song R."/>
        </authorList>
    </citation>
    <scope>NUCLEOTIDE SEQUENCE [LARGE SCALE GENOMIC DNA]</scope>
</reference>
<evidence type="ECO:0000256" key="1">
    <source>
        <dbReference type="ARBA" id="ARBA00022737"/>
    </source>
</evidence>
<keyword evidence="6" id="KW-1185">Reference proteome</keyword>
<sequence length="1269" mass="137796">MTHRPAESPSSLLHLAPTPPFEVALWICSRAADSGQLSLPVSIDAALDPYTAVLVVDKSPPQVGVTEIVTQLESLHPPQSCGQDGFSDAFVQLSVASREREDDSDGQGSFIREANRHLADREYAALGGKSGCPPLVGDIFVAGALMTSAHWCRLTRSRRPPRPLLDWYQTITRQPFFTLANQWHTQAIPPATLRLTEASPPTPLAQCTPVPLPRPSLVNPNPPPLAKSLQRQMRAQEMRRNGQYADVLRAVRRGDCDKVRELICGWGGDEWVTVRDEETPTRLSLMHLAASLCEPKETRMKSMAGIDKEGYLGPPSASIGDMGRAGQHLQSTLRDQPENEAFPPAGGDCRGVRMMKVLVDLGGEGMVALEDDEKMTPLFYSAFAGCKSCLEYLHGLGAPLDASDHQGRTPLYWASCAGQYGSSRWLLEHGVQVNVRSSLGRTPLSKAGWADLPDILDLLIAHGGDVTSVDHKGRTPLHTAVWGERGGRRGHKVVGGRPAADSPLCTEILLKTEKGRACLSVHDTDGATPMHVAASTNAVRCLEILIKHGASLEARSQRNNFTPLMCAAFRGYAQCTEILLSSGASLACHDGFNRTAFDYAVKGGSRDTLDALLARADKEPHVSVPWRSLVSLACREGQVECLRCLMQRGVAADASAMEHTALCTNGLCGDRSVHLSWPPFASDGEQRSNEQPDGSLIHLPAPAPGRVCTAMLNCQELLIEAGATVTPRLFQWMVESCGPLLAPPRPHPHPHNRKPKQWQETLAEALVPATRLKDHLVRLTEAILSGGDCDGLWGGLAAACVHGWGEVVNAILYCLERRFSSTREHVSSLLNRAVDSSFGGTSGLSLVDADGPFQWSVMTCAALSGSVDVFKRLLDAGGDPLIVAQERGWRFLSPLEGAAMSGSMEIIHTILAKGTPSAAVMCSARDMALVNGHSDCFLALSHGNDPSVCPFRIPRIRFRIQAAPAGPRPNPCSSVVHSLLDDEPAPSAIAGRSNVPSAYAVPSLMSILPADHCDASIRRIMYQQRDAMLPLVRACIAGRFTEGQVVFVDEEESLFLEVGRLVAGVRVLGVDVEYHEVRPGVGFVCLVQLATADGRGLVIDAVALREHIHDALQGVFSDPNVVKVLHSSHNDLRWLQCDFELSLVNLFDTHAAAVTLELTRQGIEGLKDLIQHYYGLNLSKAYQCSDWRVRPLPLPMYAYAATDALVLPPLMHIMWLDLMREGGPGRLRQCMVASNRSTLMVDAQQGRRDVAGGNPDKRMHKLLLWIDDE</sequence>
<dbReference type="GO" id="GO:0008408">
    <property type="term" value="F:3'-5' exonuclease activity"/>
    <property type="evidence" value="ECO:0007669"/>
    <property type="project" value="InterPro"/>
</dbReference>
<evidence type="ECO:0000259" key="4">
    <source>
        <dbReference type="SMART" id="SM00474"/>
    </source>
</evidence>
<protein>
    <recommendedName>
        <fullName evidence="4">3'-5' exonuclease domain-containing protein</fullName>
    </recommendedName>
</protein>
<dbReference type="InParanoid" id="A0A0G4EWX1"/>
<dbReference type="PROSITE" id="PS50088">
    <property type="entry name" value="ANK_REPEAT"/>
    <property type="match status" value="4"/>
</dbReference>
<dbReference type="GO" id="GO:0006139">
    <property type="term" value="P:nucleobase-containing compound metabolic process"/>
    <property type="evidence" value="ECO:0007669"/>
    <property type="project" value="InterPro"/>
</dbReference>
<dbReference type="EMBL" id="CDMY01000330">
    <property type="protein sequence ID" value="CEM02579.1"/>
    <property type="molecule type" value="Genomic_DNA"/>
</dbReference>
<organism evidence="5 6">
    <name type="scientific">Vitrella brassicaformis (strain CCMP3155)</name>
    <dbReference type="NCBI Taxonomy" id="1169540"/>
    <lineage>
        <taxon>Eukaryota</taxon>
        <taxon>Sar</taxon>
        <taxon>Alveolata</taxon>
        <taxon>Colpodellida</taxon>
        <taxon>Vitrellaceae</taxon>
        <taxon>Vitrella</taxon>
    </lineage>
</organism>
<dbReference type="Proteomes" id="UP000041254">
    <property type="component" value="Unassembled WGS sequence"/>
</dbReference>
<dbReference type="SMART" id="SM00474">
    <property type="entry name" value="35EXOc"/>
    <property type="match status" value="1"/>
</dbReference>
<dbReference type="VEuPathDB" id="CryptoDB:Vbra_13696"/>
<dbReference type="SUPFAM" id="SSF53098">
    <property type="entry name" value="Ribonuclease H-like"/>
    <property type="match status" value="1"/>
</dbReference>
<dbReference type="GO" id="GO:0003676">
    <property type="term" value="F:nucleic acid binding"/>
    <property type="evidence" value="ECO:0007669"/>
    <property type="project" value="InterPro"/>
</dbReference>
<accession>A0A0G4EWX1</accession>
<dbReference type="AlphaFoldDB" id="A0A0G4EWX1"/>
<evidence type="ECO:0000313" key="5">
    <source>
        <dbReference type="EMBL" id="CEM02579.1"/>
    </source>
</evidence>
<name>A0A0G4EWX1_VITBC</name>
<dbReference type="InterPro" id="IPR002562">
    <property type="entry name" value="3'-5'_exonuclease_dom"/>
</dbReference>
<evidence type="ECO:0000313" key="6">
    <source>
        <dbReference type="Proteomes" id="UP000041254"/>
    </source>
</evidence>
<dbReference type="PROSITE" id="PS50297">
    <property type="entry name" value="ANK_REP_REGION"/>
    <property type="match status" value="2"/>
</dbReference>
<dbReference type="OrthoDB" id="2250022at2759"/>